<name>A0ABQ9UND2_SAGOE</name>
<protein>
    <submittedName>
        <fullName evidence="3">Uncharacterized protein</fullName>
    </submittedName>
</protein>
<organism evidence="3 4">
    <name type="scientific">Saguinus oedipus</name>
    <name type="common">Cotton-top tamarin</name>
    <name type="synonym">Oedipomidas oedipus</name>
    <dbReference type="NCBI Taxonomy" id="9490"/>
    <lineage>
        <taxon>Eukaryota</taxon>
        <taxon>Metazoa</taxon>
        <taxon>Chordata</taxon>
        <taxon>Craniata</taxon>
        <taxon>Vertebrata</taxon>
        <taxon>Euteleostomi</taxon>
        <taxon>Mammalia</taxon>
        <taxon>Eutheria</taxon>
        <taxon>Euarchontoglires</taxon>
        <taxon>Primates</taxon>
        <taxon>Haplorrhini</taxon>
        <taxon>Platyrrhini</taxon>
        <taxon>Cebidae</taxon>
        <taxon>Callitrichinae</taxon>
        <taxon>Saguinus</taxon>
    </lineage>
</organism>
<evidence type="ECO:0000256" key="2">
    <source>
        <dbReference type="SAM" id="SignalP"/>
    </source>
</evidence>
<feature type="chain" id="PRO_5047166954" evidence="2">
    <location>
        <begin position="24"/>
        <end position="114"/>
    </location>
</feature>
<accession>A0ABQ9UND2</accession>
<evidence type="ECO:0000313" key="3">
    <source>
        <dbReference type="EMBL" id="KAK2098305.1"/>
    </source>
</evidence>
<keyword evidence="4" id="KW-1185">Reference proteome</keyword>
<dbReference type="Proteomes" id="UP001266305">
    <property type="component" value="Unassembled WGS sequence"/>
</dbReference>
<evidence type="ECO:0000256" key="1">
    <source>
        <dbReference type="SAM" id="MobiDB-lite"/>
    </source>
</evidence>
<evidence type="ECO:0000313" key="4">
    <source>
        <dbReference type="Proteomes" id="UP001266305"/>
    </source>
</evidence>
<dbReference type="EMBL" id="JASSZA010000011">
    <property type="protein sequence ID" value="KAK2098305.1"/>
    <property type="molecule type" value="Genomic_DNA"/>
</dbReference>
<proteinExistence type="predicted"/>
<reference evidence="3 4" key="1">
    <citation type="submission" date="2023-05" db="EMBL/GenBank/DDBJ databases">
        <title>B98-5 Cell Line De Novo Hybrid Assembly: An Optical Mapping Approach.</title>
        <authorList>
            <person name="Kananen K."/>
            <person name="Auerbach J.A."/>
            <person name="Kautto E."/>
            <person name="Blachly J.S."/>
        </authorList>
    </citation>
    <scope>NUCLEOTIDE SEQUENCE [LARGE SCALE GENOMIC DNA]</scope>
    <source>
        <strain evidence="3">B95-8</strain>
        <tissue evidence="3">Cell line</tissue>
    </source>
</reference>
<gene>
    <name evidence="3" type="ORF">P7K49_023756</name>
</gene>
<feature type="signal peptide" evidence="2">
    <location>
        <begin position="1"/>
        <end position="23"/>
    </location>
</feature>
<feature type="region of interest" description="Disordered" evidence="1">
    <location>
        <begin position="60"/>
        <end position="81"/>
    </location>
</feature>
<sequence>MRLGWWLHWLLDVPTLQTPRTGGQCHYSAAALGLGPQSHPANRPLQRPLVSARLVQFPPFQPSGEPQTPVQFPSVASSLQQRRSDHVWALSRDTRSREAVAPEQLGWASELLRS</sequence>
<feature type="compositionally biased region" description="Polar residues" evidence="1">
    <location>
        <begin position="64"/>
        <end position="81"/>
    </location>
</feature>
<keyword evidence="2" id="KW-0732">Signal</keyword>
<comment type="caution">
    <text evidence="3">The sequence shown here is derived from an EMBL/GenBank/DDBJ whole genome shotgun (WGS) entry which is preliminary data.</text>
</comment>